<dbReference type="STRING" id="933388.S7ZXL9"/>
<dbReference type="eggNOG" id="ENOG502TBGB">
    <property type="taxonomic scope" value="Eukaryota"/>
</dbReference>
<dbReference type="InterPro" id="IPR036047">
    <property type="entry name" value="F-box-like_dom_sf"/>
</dbReference>
<dbReference type="SUPFAM" id="SSF52047">
    <property type="entry name" value="RNI-like"/>
    <property type="match status" value="1"/>
</dbReference>
<dbReference type="PhylomeDB" id="S7ZXL9"/>
<sequence length="459" mass="52048">MSDERPSLAGERLSLSDLPYDCKLEIAKYLDVKAVRSLRLTNRAMYGALSGPFFARFLERKTVDLERGSLDRLVHLVFSEKYRGVIRELRFRAAYCDLSQLKKQAKRAGTQASRSILAAAESRKKIQDRYLATGAGELLIFALKALGSVDTIRIELAFAKTAYFRPKSDLGELRKFGLQISDLIMTSIISSGINMQQLVIFDTTKPCSIDLFNFARVVQGAERSGKHFAVSQLKSFSARISTQPLDSAGRPRVDKSGQQFQPLAVNFLRFLSEASNLEHINITLYNPMNSNRLNIFTSQGLLTRFNWSRLQTCTLSGLSTKAVGLLDFLGHHKQLTSITLERIFLIDGDWSEVFNYLETKMPALKQVRLSYLMHNSVPGEAAREVNLFPCWEEKSRERILYYSRMGLAYSNGSVEMWVHTRDFNLDELKRGLVFWPLSPEGTGLHPDVIMARIQNGYWA</sequence>
<evidence type="ECO:0000313" key="2">
    <source>
        <dbReference type="EMBL" id="EPS33521.1"/>
    </source>
</evidence>
<dbReference type="InterPro" id="IPR001810">
    <property type="entry name" value="F-box_dom"/>
</dbReference>
<dbReference type="AlphaFoldDB" id="S7ZXL9"/>
<dbReference type="EMBL" id="KB644415">
    <property type="protein sequence ID" value="EPS33521.1"/>
    <property type="molecule type" value="Genomic_DNA"/>
</dbReference>
<dbReference type="Pfam" id="PF00646">
    <property type="entry name" value="F-box"/>
    <property type="match status" value="1"/>
</dbReference>
<protein>
    <recommendedName>
        <fullName evidence="1">F-box domain-containing protein</fullName>
    </recommendedName>
</protein>
<dbReference type="SUPFAM" id="SSF81383">
    <property type="entry name" value="F-box domain"/>
    <property type="match status" value="1"/>
</dbReference>
<dbReference type="OrthoDB" id="3886018at2759"/>
<feature type="domain" description="F-box" evidence="1">
    <location>
        <begin position="15"/>
        <end position="46"/>
    </location>
</feature>
<keyword evidence="3" id="KW-1185">Reference proteome</keyword>
<evidence type="ECO:0000259" key="1">
    <source>
        <dbReference type="Pfam" id="PF00646"/>
    </source>
</evidence>
<organism evidence="2 3">
    <name type="scientific">Penicillium oxalicum (strain 114-2 / CGMCC 5302)</name>
    <name type="common">Penicillium decumbens</name>
    <dbReference type="NCBI Taxonomy" id="933388"/>
    <lineage>
        <taxon>Eukaryota</taxon>
        <taxon>Fungi</taxon>
        <taxon>Dikarya</taxon>
        <taxon>Ascomycota</taxon>
        <taxon>Pezizomycotina</taxon>
        <taxon>Eurotiomycetes</taxon>
        <taxon>Eurotiomycetidae</taxon>
        <taxon>Eurotiales</taxon>
        <taxon>Aspergillaceae</taxon>
        <taxon>Penicillium</taxon>
    </lineage>
</organism>
<dbReference type="InterPro" id="IPR032675">
    <property type="entry name" value="LRR_dom_sf"/>
</dbReference>
<gene>
    <name evidence="2" type="ORF">PDE_08483</name>
</gene>
<dbReference type="Proteomes" id="UP000019376">
    <property type="component" value="Unassembled WGS sequence"/>
</dbReference>
<dbReference type="Gene3D" id="3.80.10.10">
    <property type="entry name" value="Ribonuclease Inhibitor"/>
    <property type="match status" value="1"/>
</dbReference>
<evidence type="ECO:0000313" key="3">
    <source>
        <dbReference type="Proteomes" id="UP000019376"/>
    </source>
</evidence>
<accession>S7ZXL9</accession>
<dbReference type="HOGENOM" id="CLU_509933_0_0_1"/>
<dbReference type="CDD" id="cd09917">
    <property type="entry name" value="F-box_SF"/>
    <property type="match status" value="1"/>
</dbReference>
<proteinExistence type="predicted"/>
<name>S7ZXL9_PENO1</name>
<reference evidence="2 3" key="1">
    <citation type="journal article" date="2013" name="PLoS ONE">
        <title>Genomic and secretomic analyses reveal unique features of the lignocellulolytic enzyme system of Penicillium decumbens.</title>
        <authorList>
            <person name="Liu G."/>
            <person name="Zhang L."/>
            <person name="Wei X."/>
            <person name="Zou G."/>
            <person name="Qin Y."/>
            <person name="Ma L."/>
            <person name="Li J."/>
            <person name="Zheng H."/>
            <person name="Wang S."/>
            <person name="Wang C."/>
            <person name="Xun L."/>
            <person name="Zhao G.-P."/>
            <person name="Zhou Z."/>
            <person name="Qu Y."/>
        </authorList>
    </citation>
    <scope>NUCLEOTIDE SEQUENCE [LARGE SCALE GENOMIC DNA]</scope>
    <source>
        <strain evidence="3">114-2 / CGMCC 5302</strain>
    </source>
</reference>